<keyword evidence="4" id="KW-0788">Thiol protease</keyword>
<keyword evidence="8" id="KW-1185">Reference proteome</keyword>
<dbReference type="Pfam" id="PF04327">
    <property type="entry name" value="Peptidase_Prp"/>
    <property type="match status" value="1"/>
</dbReference>
<dbReference type="GO" id="GO:0042254">
    <property type="term" value="P:ribosome biogenesis"/>
    <property type="evidence" value="ECO:0007669"/>
    <property type="project" value="UniProtKB-KW"/>
</dbReference>
<dbReference type="InterPro" id="IPR036764">
    <property type="entry name" value="Peptidase_Prp_sf"/>
</dbReference>
<evidence type="ECO:0000256" key="4">
    <source>
        <dbReference type="ARBA" id="ARBA00022807"/>
    </source>
</evidence>
<sequence length="93" mass="10395">MITITLKEQLDNIEIKVQGHSESIVCAGVSALLEAWRLTEEYLEQHKIPADKGYVQAKIPKTSISHILFVQLTIGLKALHEQYPKEITLNIGG</sequence>
<keyword evidence="1" id="KW-0690">Ribosome biogenesis</keyword>
<name>A0A1I1D4Q5_BREAD</name>
<dbReference type="Proteomes" id="UP000240042">
    <property type="component" value="Unassembled WGS sequence"/>
</dbReference>
<keyword evidence="3" id="KW-0378">Hydrolase</keyword>
<organism evidence="7 8">
    <name type="scientific">Brevinema andersonii</name>
    <dbReference type="NCBI Taxonomy" id="34097"/>
    <lineage>
        <taxon>Bacteria</taxon>
        <taxon>Pseudomonadati</taxon>
        <taxon>Spirochaetota</taxon>
        <taxon>Spirochaetia</taxon>
        <taxon>Brevinematales</taxon>
        <taxon>Brevinemataceae</taxon>
        <taxon>Brevinema</taxon>
    </lineage>
</organism>
<proteinExistence type="inferred from homology"/>
<protein>
    <recommendedName>
        <fullName evidence="6">Ribosomal processing cysteine protease Prp</fullName>
    </recommendedName>
</protein>
<reference evidence="8" key="1">
    <citation type="submission" date="2016-10" db="EMBL/GenBank/DDBJ databases">
        <authorList>
            <person name="Varghese N."/>
            <person name="Submissions S."/>
        </authorList>
    </citation>
    <scope>NUCLEOTIDE SEQUENCE [LARGE SCALE GENOMIC DNA]</scope>
    <source>
        <strain evidence="8">ATCC 43811</strain>
    </source>
</reference>
<evidence type="ECO:0000256" key="1">
    <source>
        <dbReference type="ARBA" id="ARBA00022517"/>
    </source>
</evidence>
<gene>
    <name evidence="7" type="ORF">SAMN02745150_00105</name>
</gene>
<dbReference type="EMBL" id="FOKY01000001">
    <property type="protein sequence ID" value="SFB67780.1"/>
    <property type="molecule type" value="Genomic_DNA"/>
</dbReference>
<keyword evidence="2" id="KW-0645">Protease</keyword>
<dbReference type="Gene3D" id="3.30.70.1490">
    <property type="entry name" value="Cysteine protease Prp"/>
    <property type="match status" value="1"/>
</dbReference>
<dbReference type="GO" id="GO:0006508">
    <property type="term" value="P:proteolysis"/>
    <property type="evidence" value="ECO:0007669"/>
    <property type="project" value="UniProtKB-KW"/>
</dbReference>
<evidence type="ECO:0000313" key="8">
    <source>
        <dbReference type="Proteomes" id="UP000240042"/>
    </source>
</evidence>
<evidence type="ECO:0000313" key="7">
    <source>
        <dbReference type="EMBL" id="SFB67780.1"/>
    </source>
</evidence>
<dbReference type="SUPFAM" id="SSF118010">
    <property type="entry name" value="TM1457-like"/>
    <property type="match status" value="1"/>
</dbReference>
<dbReference type="RefSeq" id="WP_092317094.1">
    <property type="nucleotide sequence ID" value="NZ_FOKY01000001.1"/>
</dbReference>
<evidence type="ECO:0000256" key="2">
    <source>
        <dbReference type="ARBA" id="ARBA00022670"/>
    </source>
</evidence>
<evidence type="ECO:0000256" key="5">
    <source>
        <dbReference type="ARBA" id="ARBA00044503"/>
    </source>
</evidence>
<evidence type="ECO:0000256" key="6">
    <source>
        <dbReference type="ARBA" id="ARBA00044538"/>
    </source>
</evidence>
<evidence type="ECO:0000256" key="3">
    <source>
        <dbReference type="ARBA" id="ARBA00022801"/>
    </source>
</evidence>
<dbReference type="InterPro" id="IPR007422">
    <property type="entry name" value="Peptidase_Prp"/>
</dbReference>
<accession>A0A1I1D4Q5</accession>
<dbReference type="AlphaFoldDB" id="A0A1I1D4Q5"/>
<comment type="similarity">
    <text evidence="5">Belongs to the Prp family.</text>
</comment>
<dbReference type="GO" id="GO:0008234">
    <property type="term" value="F:cysteine-type peptidase activity"/>
    <property type="evidence" value="ECO:0007669"/>
    <property type="project" value="UniProtKB-KW"/>
</dbReference>
<dbReference type="STRING" id="34097.SAMN02745150_00105"/>